<feature type="transmembrane region" description="Helical" evidence="10">
    <location>
        <begin position="7"/>
        <end position="30"/>
    </location>
</feature>
<evidence type="ECO:0000256" key="8">
    <source>
        <dbReference type="ARBA" id="ARBA00023136"/>
    </source>
</evidence>
<evidence type="ECO:0000313" key="12">
    <source>
        <dbReference type="EMBL" id="KAG2194576.1"/>
    </source>
</evidence>
<keyword evidence="2" id="KW-0813">Transport</keyword>
<feature type="compositionally biased region" description="Low complexity" evidence="9">
    <location>
        <begin position="735"/>
        <end position="744"/>
    </location>
</feature>
<organism evidence="12 13">
    <name type="scientific">Mucor plumbeus</name>
    <dbReference type="NCBI Taxonomy" id="97098"/>
    <lineage>
        <taxon>Eukaryota</taxon>
        <taxon>Fungi</taxon>
        <taxon>Fungi incertae sedis</taxon>
        <taxon>Mucoromycota</taxon>
        <taxon>Mucoromycotina</taxon>
        <taxon>Mucoromycetes</taxon>
        <taxon>Mucorales</taxon>
        <taxon>Mucorineae</taxon>
        <taxon>Mucoraceae</taxon>
        <taxon>Mucor</taxon>
    </lineage>
</organism>
<dbReference type="InterPro" id="IPR058801">
    <property type="entry name" value="PDZD8_N"/>
</dbReference>
<keyword evidence="5 10" id="KW-1133">Transmembrane helix</keyword>
<dbReference type="GO" id="GO:0008289">
    <property type="term" value="F:lipid binding"/>
    <property type="evidence" value="ECO:0007669"/>
    <property type="project" value="UniProtKB-KW"/>
</dbReference>
<keyword evidence="7" id="KW-0446">Lipid-binding</keyword>
<dbReference type="AlphaFoldDB" id="A0A8H7QLA5"/>
<feature type="region of interest" description="Disordered" evidence="9">
    <location>
        <begin position="726"/>
        <end position="984"/>
    </location>
</feature>
<dbReference type="GO" id="GO:0015914">
    <property type="term" value="P:phospholipid transport"/>
    <property type="evidence" value="ECO:0007669"/>
    <property type="project" value="TreeGrafter"/>
</dbReference>
<evidence type="ECO:0000256" key="2">
    <source>
        <dbReference type="ARBA" id="ARBA00022448"/>
    </source>
</evidence>
<dbReference type="GO" id="GO:1990456">
    <property type="term" value="P:mitochondrion-endoplasmic reticulum membrane tethering"/>
    <property type="evidence" value="ECO:0007669"/>
    <property type="project" value="TreeGrafter"/>
</dbReference>
<feature type="compositionally biased region" description="Low complexity" evidence="9">
    <location>
        <begin position="483"/>
        <end position="500"/>
    </location>
</feature>
<feature type="region of interest" description="Disordered" evidence="9">
    <location>
        <begin position="469"/>
        <end position="519"/>
    </location>
</feature>
<dbReference type="OrthoDB" id="26740at2759"/>
<keyword evidence="4" id="KW-0256">Endoplasmic reticulum</keyword>
<dbReference type="PANTHER" id="PTHR13466:SF19">
    <property type="entry name" value="NUCLEUS-VACUOLE JUNCTION PROTEIN 2"/>
    <property type="match status" value="1"/>
</dbReference>
<feature type="compositionally biased region" description="Basic and acidic residues" evidence="9">
    <location>
        <begin position="573"/>
        <end position="587"/>
    </location>
</feature>
<dbReference type="PROSITE" id="PS51847">
    <property type="entry name" value="SMP"/>
    <property type="match status" value="1"/>
</dbReference>
<evidence type="ECO:0000259" key="11">
    <source>
        <dbReference type="PROSITE" id="PS51847"/>
    </source>
</evidence>
<keyword evidence="6" id="KW-0445">Lipid transport</keyword>
<feature type="region of interest" description="Disordered" evidence="9">
    <location>
        <begin position="559"/>
        <end position="684"/>
    </location>
</feature>
<dbReference type="Proteomes" id="UP000650833">
    <property type="component" value="Unassembled WGS sequence"/>
</dbReference>
<evidence type="ECO:0000256" key="7">
    <source>
        <dbReference type="ARBA" id="ARBA00023121"/>
    </source>
</evidence>
<evidence type="ECO:0000256" key="6">
    <source>
        <dbReference type="ARBA" id="ARBA00023055"/>
    </source>
</evidence>
<feature type="domain" description="SMP-LTD" evidence="11">
    <location>
        <begin position="254"/>
        <end position="445"/>
    </location>
</feature>
<dbReference type="InterPro" id="IPR031468">
    <property type="entry name" value="SMP_LBD"/>
</dbReference>
<proteinExistence type="predicted"/>
<dbReference type="PANTHER" id="PTHR13466">
    <property type="entry name" value="TEX2 PROTEIN-RELATED"/>
    <property type="match status" value="1"/>
</dbReference>
<evidence type="ECO:0000256" key="4">
    <source>
        <dbReference type="ARBA" id="ARBA00022824"/>
    </source>
</evidence>
<keyword evidence="3 10" id="KW-0812">Transmembrane</keyword>
<evidence type="ECO:0000313" key="13">
    <source>
        <dbReference type="Proteomes" id="UP000650833"/>
    </source>
</evidence>
<feature type="compositionally biased region" description="Pro residues" evidence="9">
    <location>
        <begin position="973"/>
        <end position="984"/>
    </location>
</feature>
<comment type="subcellular location">
    <subcellularLocation>
        <location evidence="1">Endoplasmic reticulum membrane</location>
    </subcellularLocation>
</comment>
<feature type="compositionally biased region" description="Polar residues" evidence="9">
    <location>
        <begin position="627"/>
        <end position="647"/>
    </location>
</feature>
<keyword evidence="13" id="KW-1185">Reference proteome</keyword>
<name>A0A8H7QLA5_9FUNG</name>
<feature type="compositionally biased region" description="Polar residues" evidence="9">
    <location>
        <begin position="661"/>
        <end position="684"/>
    </location>
</feature>
<dbReference type="SUPFAM" id="SSF50729">
    <property type="entry name" value="PH domain-like"/>
    <property type="match status" value="1"/>
</dbReference>
<protein>
    <recommendedName>
        <fullName evidence="11">SMP-LTD domain-containing protein</fullName>
    </recommendedName>
</protein>
<dbReference type="GO" id="GO:0032865">
    <property type="term" value="C:ERMES complex"/>
    <property type="evidence" value="ECO:0007669"/>
    <property type="project" value="TreeGrafter"/>
</dbReference>
<dbReference type="GO" id="GO:0005789">
    <property type="term" value="C:endoplasmic reticulum membrane"/>
    <property type="evidence" value="ECO:0007669"/>
    <property type="project" value="UniProtKB-SubCell"/>
</dbReference>
<sequence>MVSFIGFIVIYVIGGVTFLPFVALAAFIYIKGGIQPLLPKVDHKEPITITSKDEDVIVKKGWIRLTNQYQPKMPEVNSGNGGIISGIQSYVSGSSNSNTNLKKGLVYAILKHGTLFCYESEKQQQVVMILPMQDFQVSLYPPNSATTPEGTIYDRTSVIRLVPNAIKDDIKRASKNTSVYTLSEEDITCYSTRVLYLTCGRNTDKEDWYFGLLEAHQLLQDQSPDGPQYVMMDSTHFDQDALEELIYQVQSTPSHRETAWINAVFGRLFLGMYKTDRLKKFVEMKIRKKIDKTKRPTFLDEIHVRSVDVGASVPFITDPKLLSLSAEGEVIVEAKVEYKGGLTIEIETDFNWSYSSRMKPIRMNLILAVELRRLAGRMMFKLKAPPTNRYWLAFFEMPEMDWKITPVVADKQIKLNIVTNAIESRIREVMAETFVLPNMDDTSFCPSGGTGGIFGEYVKVEVQKKKPTEPFLDEEAINYERPSSNASMHSNSSSSSSTSNKVQTADAVREIPTVPDSDEKLSAADMLKLKNRRAESAAEMAPSGRSISGDLASLRKLEPSRSTPEMQQPAMKVKSEHNDDASIKSIDKNSITDSILSGSSTSTKWSKNALRKRVKKGDDDGDDSDSESVASVKTNNTTGSGLLNKFSNLLPMDNNAKDGVSDTSSIRSGSHHYASSINSKDNTKKNSLMNMAENFLHKKNNQEDDICKPTSDEKKEIYAERMANMRKRAEEKRLSNSSASSNRSIPPPSLSSFTRSSVFKDLPDAPNSSSKTLIADKTSDHDTSPAPPIKPRRNRAASSVENDSSLSEIPDNMQKHHPPLPPRRNSTPISVSNDDVLVNTPLVSEQIESKQSDQSNCSSIFISDNDEQSQETSVSPSPNVVEPAVPIGSMPIPPEQQNHAPSIPNKPRPVLSVHNDNVHSPPPLPTTPRPKLSSRLDEAKPALSNVPKPIPPIYEKVELEEHEQGNTASQSSPPSPPPPPPRHH</sequence>
<reference evidence="12" key="1">
    <citation type="submission" date="2020-12" db="EMBL/GenBank/DDBJ databases">
        <title>Metabolic potential, ecology and presence of endohyphal bacteria is reflected in genomic diversity of Mucoromycotina.</title>
        <authorList>
            <person name="Muszewska A."/>
            <person name="Okrasinska A."/>
            <person name="Steczkiewicz K."/>
            <person name="Drgas O."/>
            <person name="Orlowska M."/>
            <person name="Perlinska-Lenart U."/>
            <person name="Aleksandrzak-Piekarczyk T."/>
            <person name="Szatraj K."/>
            <person name="Zielenkiewicz U."/>
            <person name="Pilsyk S."/>
            <person name="Malc E."/>
            <person name="Mieczkowski P."/>
            <person name="Kruszewska J.S."/>
            <person name="Biernat P."/>
            <person name="Pawlowska J."/>
        </authorList>
    </citation>
    <scope>NUCLEOTIDE SEQUENCE</scope>
    <source>
        <strain evidence="12">CBS 226.32</strain>
    </source>
</reference>
<feature type="compositionally biased region" description="Basic and acidic residues" evidence="9">
    <location>
        <begin position="955"/>
        <end position="964"/>
    </location>
</feature>
<evidence type="ECO:0000256" key="9">
    <source>
        <dbReference type="SAM" id="MobiDB-lite"/>
    </source>
</evidence>
<comment type="caution">
    <text evidence="12">The sequence shown here is derived from an EMBL/GenBank/DDBJ whole genome shotgun (WGS) entry which is preliminary data.</text>
</comment>
<feature type="compositionally biased region" description="Polar residues" evidence="9">
    <location>
        <begin position="852"/>
        <end position="862"/>
    </location>
</feature>
<feature type="compositionally biased region" description="Polar residues" evidence="9">
    <location>
        <begin position="824"/>
        <end position="833"/>
    </location>
</feature>
<keyword evidence="8 10" id="KW-0472">Membrane</keyword>
<evidence type="ECO:0000256" key="1">
    <source>
        <dbReference type="ARBA" id="ARBA00004586"/>
    </source>
</evidence>
<dbReference type="EMBL" id="JAEPRC010000580">
    <property type="protein sequence ID" value="KAG2194576.1"/>
    <property type="molecule type" value="Genomic_DNA"/>
</dbReference>
<evidence type="ECO:0000256" key="5">
    <source>
        <dbReference type="ARBA" id="ARBA00022989"/>
    </source>
</evidence>
<evidence type="ECO:0000256" key="10">
    <source>
        <dbReference type="SAM" id="Phobius"/>
    </source>
</evidence>
<feature type="compositionally biased region" description="Polar residues" evidence="9">
    <location>
        <begin position="796"/>
        <end position="807"/>
    </location>
</feature>
<feature type="compositionally biased region" description="Polar residues" evidence="9">
    <location>
        <begin position="588"/>
        <end position="606"/>
    </location>
</feature>
<accession>A0A8H7QLA5</accession>
<dbReference type="Pfam" id="PF26547">
    <property type="entry name" value="PDZD8_N"/>
    <property type="match status" value="1"/>
</dbReference>
<dbReference type="CDD" id="cd21675">
    <property type="entry name" value="SMP_TEX2"/>
    <property type="match status" value="1"/>
</dbReference>
<evidence type="ECO:0000256" key="3">
    <source>
        <dbReference type="ARBA" id="ARBA00022692"/>
    </source>
</evidence>
<gene>
    <name evidence="12" type="ORF">INT46_011291</name>
</gene>